<dbReference type="Proteomes" id="UP000275846">
    <property type="component" value="Unassembled WGS sequence"/>
</dbReference>
<evidence type="ECO:0000313" key="1">
    <source>
        <dbReference type="EMBL" id="VDL94107.1"/>
    </source>
</evidence>
<name>A0A183SU24_SCHSO</name>
<evidence type="ECO:0000313" key="3">
    <source>
        <dbReference type="WBParaSite" id="SSLN_0000801201-mRNA-1"/>
    </source>
</evidence>
<sequence length="113" mass="12578">MLGFKKHPGRTFTGFHYTTECIVSTALCKGFAKRVIIPTLRTVPPPSAPDAGCDFEVEESQVFSFHTVVPPRSPRLQPPPPSHLVTYLFIIKDGNMLTASYQSIIVVQRSYVL</sequence>
<protein>
    <submittedName>
        <fullName evidence="1 3">Uncharacterized protein</fullName>
    </submittedName>
</protein>
<organism evidence="3">
    <name type="scientific">Schistocephalus solidus</name>
    <name type="common">Tapeworm</name>
    <dbReference type="NCBI Taxonomy" id="70667"/>
    <lineage>
        <taxon>Eukaryota</taxon>
        <taxon>Metazoa</taxon>
        <taxon>Spiralia</taxon>
        <taxon>Lophotrochozoa</taxon>
        <taxon>Platyhelminthes</taxon>
        <taxon>Cestoda</taxon>
        <taxon>Eucestoda</taxon>
        <taxon>Diphyllobothriidea</taxon>
        <taxon>Diphyllobothriidae</taxon>
        <taxon>Schistocephalus</taxon>
    </lineage>
</organism>
<evidence type="ECO:0000313" key="2">
    <source>
        <dbReference type="Proteomes" id="UP000275846"/>
    </source>
</evidence>
<proteinExistence type="predicted"/>
<reference evidence="3" key="1">
    <citation type="submission" date="2016-06" db="UniProtKB">
        <authorList>
            <consortium name="WormBaseParasite"/>
        </authorList>
    </citation>
    <scope>IDENTIFICATION</scope>
</reference>
<reference evidence="1 2" key="2">
    <citation type="submission" date="2018-11" db="EMBL/GenBank/DDBJ databases">
        <authorList>
            <consortium name="Pathogen Informatics"/>
        </authorList>
    </citation>
    <scope>NUCLEOTIDE SEQUENCE [LARGE SCALE GENOMIC DNA]</scope>
    <source>
        <strain evidence="1 2">NST_G2</strain>
    </source>
</reference>
<dbReference type="EMBL" id="UYSU01034273">
    <property type="protein sequence ID" value="VDL94107.1"/>
    <property type="molecule type" value="Genomic_DNA"/>
</dbReference>
<accession>A0A183SU24</accession>
<dbReference type="AlphaFoldDB" id="A0A183SU24"/>
<gene>
    <name evidence="1" type="ORF">SSLN_LOCUS7722</name>
</gene>
<keyword evidence="2" id="KW-1185">Reference proteome</keyword>
<dbReference type="WBParaSite" id="SSLN_0000801201-mRNA-1">
    <property type="protein sequence ID" value="SSLN_0000801201-mRNA-1"/>
    <property type="gene ID" value="SSLN_0000801201"/>
</dbReference>